<dbReference type="OrthoDB" id="9796766at2"/>
<keyword evidence="2" id="KW-0223">Dioxygenase</keyword>
<comment type="cofactor">
    <cofactor evidence="1">
        <name>Fe(2+)</name>
        <dbReference type="ChEBI" id="CHEBI:29033"/>
    </cofactor>
</comment>
<proteinExistence type="predicted"/>
<sequence length="224" mass="24739">MTPRDQLHRDGYILLRQAIPDAWLDTLRATFDAGARPSDQWSTPRGKDWLHSQLDTDPTIQQVCRLPQVLAAVGELIGERFFISQIDGRDPLAGGGHQQLHRDLSIQRPGDIANALVFFDDYGPQNGATRLIPGSHRPAPEAPPCDFSDESGVIQLSGSAGDILVFDVDLIHAGSLNLSGARRRSILVGYFSEPLYASHLETVTLRNIHMDTSERFEPADFAFL</sequence>
<organism evidence="2 3">
    <name type="scientific">Pseudomonas japonica</name>
    <dbReference type="NCBI Taxonomy" id="256466"/>
    <lineage>
        <taxon>Bacteria</taxon>
        <taxon>Pseudomonadati</taxon>
        <taxon>Pseudomonadota</taxon>
        <taxon>Gammaproteobacteria</taxon>
        <taxon>Pseudomonadales</taxon>
        <taxon>Pseudomonadaceae</taxon>
        <taxon>Pseudomonas</taxon>
    </lineage>
</organism>
<name>A0A239EL58_9PSED</name>
<keyword evidence="2" id="KW-0560">Oxidoreductase</keyword>
<dbReference type="GO" id="GO:0005506">
    <property type="term" value="F:iron ion binding"/>
    <property type="evidence" value="ECO:0007669"/>
    <property type="project" value="UniProtKB-ARBA"/>
</dbReference>
<dbReference type="Pfam" id="PF05721">
    <property type="entry name" value="PhyH"/>
    <property type="match status" value="1"/>
</dbReference>
<dbReference type="AlphaFoldDB" id="A0A239EL58"/>
<evidence type="ECO:0000313" key="3">
    <source>
        <dbReference type="Proteomes" id="UP000198407"/>
    </source>
</evidence>
<gene>
    <name evidence="2" type="ORF">SAMN05444352_10844</name>
</gene>
<keyword evidence="3" id="KW-1185">Reference proteome</keyword>
<dbReference type="EMBL" id="FZOL01000008">
    <property type="protein sequence ID" value="SNS45121.1"/>
    <property type="molecule type" value="Genomic_DNA"/>
</dbReference>
<reference evidence="3" key="1">
    <citation type="submission" date="2017-06" db="EMBL/GenBank/DDBJ databases">
        <authorList>
            <person name="Varghese N."/>
            <person name="Submissions S."/>
        </authorList>
    </citation>
    <scope>NUCLEOTIDE SEQUENCE [LARGE SCALE GENOMIC DNA]</scope>
    <source>
        <strain evidence="3">DSM 22348</strain>
    </source>
</reference>
<dbReference type="GO" id="GO:0016706">
    <property type="term" value="F:2-oxoglutarate-dependent dioxygenase activity"/>
    <property type="evidence" value="ECO:0007669"/>
    <property type="project" value="UniProtKB-ARBA"/>
</dbReference>
<dbReference type="InterPro" id="IPR008775">
    <property type="entry name" value="Phytyl_CoA_dOase-like"/>
</dbReference>
<dbReference type="PANTHER" id="PTHR20883:SF48">
    <property type="entry name" value="ECTOINE DIOXYGENASE"/>
    <property type="match status" value="1"/>
</dbReference>
<accession>A0A239EL58</accession>
<evidence type="ECO:0000256" key="1">
    <source>
        <dbReference type="ARBA" id="ARBA00001954"/>
    </source>
</evidence>
<dbReference type="RefSeq" id="WP_042129317.1">
    <property type="nucleotide sequence ID" value="NZ_FZOL01000008.1"/>
</dbReference>
<dbReference type="SUPFAM" id="SSF51197">
    <property type="entry name" value="Clavaminate synthase-like"/>
    <property type="match status" value="1"/>
</dbReference>
<dbReference type="PANTHER" id="PTHR20883">
    <property type="entry name" value="PHYTANOYL-COA DIOXYGENASE DOMAIN CONTAINING 1"/>
    <property type="match status" value="1"/>
</dbReference>
<dbReference type="STRING" id="1215104.GCA_000730585_00661"/>
<evidence type="ECO:0000313" key="2">
    <source>
        <dbReference type="EMBL" id="SNS45121.1"/>
    </source>
</evidence>
<protein>
    <submittedName>
        <fullName evidence="2">Phytanoyl-CoA dioxygenase (PhyH)</fullName>
    </submittedName>
</protein>
<dbReference type="Proteomes" id="UP000198407">
    <property type="component" value="Unassembled WGS sequence"/>
</dbReference>
<dbReference type="Gene3D" id="2.60.120.620">
    <property type="entry name" value="q2cbj1_9rhob like domain"/>
    <property type="match status" value="1"/>
</dbReference>